<feature type="domain" description="PAC" evidence="7">
    <location>
        <begin position="1540"/>
        <end position="1592"/>
    </location>
</feature>
<feature type="transmembrane region" description="Helical" evidence="4">
    <location>
        <begin position="20"/>
        <end position="44"/>
    </location>
</feature>
<dbReference type="CDD" id="cd11386">
    <property type="entry name" value="MCP_signal"/>
    <property type="match status" value="1"/>
</dbReference>
<evidence type="ECO:0000256" key="4">
    <source>
        <dbReference type="SAM" id="Phobius"/>
    </source>
</evidence>
<feature type="domain" description="PAS" evidence="6">
    <location>
        <begin position="303"/>
        <end position="369"/>
    </location>
</feature>
<feature type="transmembrane region" description="Helical" evidence="4">
    <location>
        <begin position="56"/>
        <end position="74"/>
    </location>
</feature>
<evidence type="ECO:0000259" key="8">
    <source>
        <dbReference type="PROSITE" id="PS50885"/>
    </source>
</evidence>
<gene>
    <name evidence="9" type="primary">bdlA</name>
    <name evidence="9" type="ORF">E5S67_03178</name>
</gene>
<dbReference type="PROSITE" id="PS50112">
    <property type="entry name" value="PAS"/>
    <property type="match status" value="8"/>
</dbReference>
<dbReference type="NCBIfam" id="TIGR00229">
    <property type="entry name" value="sensory_box"/>
    <property type="match status" value="10"/>
</dbReference>
<dbReference type="SMART" id="SM00283">
    <property type="entry name" value="MA"/>
    <property type="match status" value="1"/>
</dbReference>
<feature type="domain" description="Methyl-accepting transducer" evidence="5">
    <location>
        <begin position="1658"/>
        <end position="1894"/>
    </location>
</feature>
<dbReference type="SMART" id="SM00091">
    <property type="entry name" value="PAS"/>
    <property type="match status" value="11"/>
</dbReference>
<keyword evidence="2" id="KW-0807">Transducer</keyword>
<dbReference type="RefSeq" id="WP_172188845.1">
    <property type="nucleotide sequence ID" value="NZ_CAWPPK010000269.1"/>
</dbReference>
<feature type="domain" description="PAS" evidence="6">
    <location>
        <begin position="1486"/>
        <end position="1525"/>
    </location>
</feature>
<dbReference type="Pfam" id="PF13188">
    <property type="entry name" value="PAS_8"/>
    <property type="match status" value="1"/>
</dbReference>
<dbReference type="InterPro" id="IPR035965">
    <property type="entry name" value="PAS-like_dom_sf"/>
</dbReference>
<feature type="domain" description="PAC" evidence="7">
    <location>
        <begin position="884"/>
        <end position="938"/>
    </location>
</feature>
<dbReference type="SUPFAM" id="SSF58104">
    <property type="entry name" value="Methyl-accepting chemotaxis protein (MCP) signaling domain"/>
    <property type="match status" value="1"/>
</dbReference>
<dbReference type="InterPro" id="IPR013656">
    <property type="entry name" value="PAS_4"/>
</dbReference>
<dbReference type="InterPro" id="IPR000700">
    <property type="entry name" value="PAS-assoc_C"/>
</dbReference>
<dbReference type="Pfam" id="PF00015">
    <property type="entry name" value="MCPsignal"/>
    <property type="match status" value="1"/>
</dbReference>
<dbReference type="Pfam" id="PF08447">
    <property type="entry name" value="PAS_3"/>
    <property type="match status" value="1"/>
</dbReference>
<evidence type="ECO:0000259" key="6">
    <source>
        <dbReference type="PROSITE" id="PS50112"/>
    </source>
</evidence>
<evidence type="ECO:0000313" key="10">
    <source>
        <dbReference type="Proteomes" id="UP000702425"/>
    </source>
</evidence>
<keyword evidence="4" id="KW-0812">Transmembrane</keyword>
<dbReference type="PROSITE" id="PS50113">
    <property type="entry name" value="PAC"/>
    <property type="match status" value="7"/>
</dbReference>
<comment type="caution">
    <text evidence="9">The sequence shown here is derived from an EMBL/GenBank/DDBJ whole genome shotgun (WGS) entry which is preliminary data.</text>
</comment>
<feature type="domain" description="PAS" evidence="6">
    <location>
        <begin position="689"/>
        <end position="734"/>
    </location>
</feature>
<evidence type="ECO:0000259" key="7">
    <source>
        <dbReference type="PROSITE" id="PS50113"/>
    </source>
</evidence>
<dbReference type="PROSITE" id="PS50885">
    <property type="entry name" value="HAMP"/>
    <property type="match status" value="1"/>
</dbReference>
<dbReference type="Gene3D" id="3.30.450.20">
    <property type="entry name" value="PAS domain"/>
    <property type="match status" value="11"/>
</dbReference>
<feature type="domain" description="PAS" evidence="6">
    <location>
        <begin position="1325"/>
        <end position="1401"/>
    </location>
</feature>
<dbReference type="SMART" id="SM00086">
    <property type="entry name" value="PAC"/>
    <property type="match status" value="10"/>
</dbReference>
<feature type="domain" description="PAS" evidence="6">
    <location>
        <begin position="1206"/>
        <end position="1259"/>
    </location>
</feature>
<dbReference type="InterPro" id="IPR013655">
    <property type="entry name" value="PAS_fold_3"/>
</dbReference>
<dbReference type="PANTHER" id="PTHR44757">
    <property type="entry name" value="DIGUANYLATE CYCLASE DGCP"/>
    <property type="match status" value="1"/>
</dbReference>
<feature type="domain" description="PAC" evidence="7">
    <location>
        <begin position="516"/>
        <end position="569"/>
    </location>
</feature>
<keyword evidence="4" id="KW-0472">Membrane</keyword>
<dbReference type="InterPro" id="IPR000014">
    <property type="entry name" value="PAS"/>
</dbReference>
<dbReference type="InterPro" id="IPR052155">
    <property type="entry name" value="Biofilm_reg_signaling"/>
</dbReference>
<dbReference type="EMBL" id="SRRZ01000055">
    <property type="protein sequence ID" value="NQE35446.1"/>
    <property type="molecule type" value="Genomic_DNA"/>
</dbReference>
<dbReference type="InterPro" id="IPR003660">
    <property type="entry name" value="HAMP_dom"/>
</dbReference>
<dbReference type="Pfam" id="PF00989">
    <property type="entry name" value="PAS"/>
    <property type="match status" value="1"/>
</dbReference>
<comment type="similarity">
    <text evidence="1">Belongs to the methyl-accepting chemotaxis (MCP) protein family.</text>
</comment>
<organism evidence="9 10">
    <name type="scientific">Microcoleus asticus IPMA8</name>
    <dbReference type="NCBI Taxonomy" id="2563858"/>
    <lineage>
        <taxon>Bacteria</taxon>
        <taxon>Bacillati</taxon>
        <taxon>Cyanobacteriota</taxon>
        <taxon>Cyanophyceae</taxon>
        <taxon>Oscillatoriophycideae</taxon>
        <taxon>Oscillatoriales</taxon>
        <taxon>Microcoleaceae</taxon>
        <taxon>Microcoleus</taxon>
        <taxon>Microcoleus asticus</taxon>
    </lineage>
</organism>
<keyword evidence="4" id="KW-1133">Transmembrane helix</keyword>
<feature type="domain" description="PAS" evidence="6">
    <location>
        <begin position="1068"/>
        <end position="1137"/>
    </location>
</feature>
<accession>A0ABX2CYP9</accession>
<dbReference type="PROSITE" id="PS50111">
    <property type="entry name" value="CHEMOTAXIS_TRANSDUC_2"/>
    <property type="match status" value="1"/>
</dbReference>
<evidence type="ECO:0000256" key="1">
    <source>
        <dbReference type="ARBA" id="ARBA00029447"/>
    </source>
</evidence>
<dbReference type="InterPro" id="IPR013767">
    <property type="entry name" value="PAS_fold"/>
</dbReference>
<proteinExistence type="inferred from homology"/>
<feature type="domain" description="PAC" evidence="7">
    <location>
        <begin position="374"/>
        <end position="427"/>
    </location>
</feature>
<feature type="coiled-coil region" evidence="3">
    <location>
        <begin position="1301"/>
        <end position="1328"/>
    </location>
</feature>
<dbReference type="InterPro" id="IPR004089">
    <property type="entry name" value="MCPsignal_dom"/>
</dbReference>
<feature type="coiled-coil region" evidence="3">
    <location>
        <begin position="1452"/>
        <end position="1479"/>
    </location>
</feature>
<keyword evidence="3" id="KW-0175">Coiled coil</keyword>
<dbReference type="Proteomes" id="UP000702425">
    <property type="component" value="Unassembled WGS sequence"/>
</dbReference>
<dbReference type="SUPFAM" id="SSF55785">
    <property type="entry name" value="PYP-like sensor domain (PAS domain)"/>
    <property type="match status" value="11"/>
</dbReference>
<evidence type="ECO:0000256" key="3">
    <source>
        <dbReference type="SAM" id="Coils"/>
    </source>
</evidence>
<evidence type="ECO:0000259" key="5">
    <source>
        <dbReference type="PROSITE" id="PS50111"/>
    </source>
</evidence>
<sequence>MIELLYTWIATTFTLTLPDFSASVVAGAANCIICACYFAIAWLITLGLWRNRQFGFDIFATVTAGIFWSCAFGHSGHAAEYLGLPHSPVVQTVSDWITVIPAIAFLSLSNRYDFLVGSTQILNSKKETEQALSETNQRFHAIFDQAFQVIALLEPDGTLIEANQTALKLGDFQASEVLGLKFWLTPWWASSPTNQQRLKTNIKQVSIGNLVREEYEITGPNNDVIVMDVSFKPLFNKTGEVFQILAEGRDITHRKQTEVALQQITAELEQRVNERTEQILQTNAQLEQEIRDRTAVQEQLKASEQFLNNILNSISDPIYVKDEQHRWITLNDAFCQYIGHRRSELIGKSYDDFLPKEQADTYRATDELVFLTNTSRESQKIHTDSAGNTCYFSAKKSTFVDADGRKFLVSAIRDITKRVQMEEQLRHTLAEAESSQNLLRTVIDATPDCIFVKDRNSRYTLVNAGFAAAFGKTQAEIIGKDDAEIGISVDRIFGSFQAQTDSQNQIQNFPAGNQVAPDSNDLATLADGKVHSFDTLTLPLKDAEGNILGMLGFARDITEGRKSEQELLRFKAILETTTDWVVIADTQQRTIYLNRAAREMLRVGQDADLAGINISEMISPKSIDTIVNVAIPAACRDGAWSGETVWQSLDGEELPVSQVIVAHKSENSEVGFISTIARNIKERKRVEQALEQNLQMLDLASDALIVRDIDGTINYWNQGAERMYGWTKKEALGKLTHTLWHTIFPQPLADIWVQLEAQDYWEGELIHTTNYDTQITVFSRWNLQRDEQGKPKAILETNNDITGRKQAEIEKQRLISIVESSSDFMGTATLEGDATYLNAAGIKLAGLQNIEEVKTKTLYDFLTPEDARSLKEEILPATVRDGFWQGEFRLRNFQTGQNFPVDFTLFTVKHPETGEPMGLATVTRDISDRKRSEEMLRDRERLFRAIFDQSFQFIALLKPDGTVLEANQTALATADLLLEDIVGTPFSEILWWQISPAAKQQIREAIVSAAAGEVVRYEVDVLVAGGAVATVDFSIKPIKDDSGKVLLLIPEGRDITDRKALERELVLRQTRFDAFFTAAPASMFIFDDQLRFVQVNEKLAQTTGTSVAEHLGKTVREVLPEMIDTLQPMLEQVLATNQPFLNIEVSGSTFNQPGVVRDWLASYFPLPGSDGKPIGVGGVAVEITDRKKAEVERDRFFILSLDLVCIIDFEGKFKRLNPAWETTLGYTLEEVENQPFINFVHPDDREETTAEAEKISDGAEVQLFENRYRCKDGSYKWLSWKVRPETEQKLMYAVARDITESKQAMVQLQQTTAQLARSEDQFRQQTNLLQLLINSIGDGIIAADENSNFILFNPAAQDMFGTGSTETLPNEWSAKYGLLLPDTVTPYPPADIPLARTVRGEAFDDLDLFTRHAGKPEGLWVKVNGRPLKDETGALKGGVIVCRNVTQEKASQQRMQQLAEAQERLVQELKTRQNALDESAIVSETDPKGTITYVNDRFIEISGYSMGELLHRNHRLINSGYHPKSFFPEMWVTISRGLVWKGEIKNRRKDGSFYWVDSTISPIFDTSGTIIKYIAIRFDITERKEAEERLEKLAAERKAEADSLTQQVLKLLGEIKGAAQGDLTVRAEVTNDVLGAVADSFNFLIGSLRKVVTGIQTLAEEVTSATGESINNTSQLTQQAEIQATKISAIMREIERIVHSIRDVRDVSVRAETVAQQSSNTAEAGGVAVDRAVEGINGLRLTIASTSKMMKRLGESSQQIGKIVTSISQLASQTNLLALNATIEAARAGEQGLGFAVVAEEVRKLAERSAGATEEISEIVATIQEEISRVMKAMESGTLEVVEGTKLASEAKTHLNAIIEVSREMNALVENITRASAKQTVSAEEVSSSMQQVNEIANTTAQKGADVKASLDDLSGSVSKLQKSVANFRS</sequence>
<feature type="domain" description="PAC" evidence="7">
    <location>
        <begin position="1404"/>
        <end position="1457"/>
    </location>
</feature>
<feature type="domain" description="PAS" evidence="6">
    <location>
        <begin position="435"/>
        <end position="480"/>
    </location>
</feature>
<reference evidence="9 10" key="1">
    <citation type="journal article" date="2020" name="Sci. Rep.">
        <title>A novel cyanobacterial geosmin producer, revising GeoA distribution and dispersion patterns in Bacteria.</title>
        <authorList>
            <person name="Churro C."/>
            <person name="Semedo-Aguiar A.P."/>
            <person name="Silva A.D."/>
            <person name="Pereira-Leal J.B."/>
            <person name="Leite R.B."/>
        </authorList>
    </citation>
    <scope>NUCLEOTIDE SEQUENCE [LARGE SCALE GENOMIC DNA]</scope>
    <source>
        <strain evidence="9 10">IPMA8</strain>
    </source>
</reference>
<name>A0ABX2CYP9_9CYAN</name>
<dbReference type="PANTHER" id="PTHR44757:SF2">
    <property type="entry name" value="BIOFILM ARCHITECTURE MAINTENANCE PROTEIN MBAA"/>
    <property type="match status" value="1"/>
</dbReference>
<dbReference type="Pfam" id="PF13426">
    <property type="entry name" value="PAS_9"/>
    <property type="match status" value="2"/>
</dbReference>
<dbReference type="InterPro" id="IPR001610">
    <property type="entry name" value="PAC"/>
</dbReference>
<dbReference type="Gene3D" id="1.10.287.950">
    <property type="entry name" value="Methyl-accepting chemotaxis protein"/>
    <property type="match status" value="1"/>
</dbReference>
<feature type="coiled-coil region" evidence="3">
    <location>
        <begin position="1576"/>
        <end position="1607"/>
    </location>
</feature>
<feature type="domain" description="PAS" evidence="6">
    <location>
        <begin position="810"/>
        <end position="882"/>
    </location>
</feature>
<dbReference type="Pfam" id="PF08448">
    <property type="entry name" value="PAS_4"/>
    <property type="match status" value="6"/>
</dbReference>
<protein>
    <submittedName>
        <fullName evidence="9">Biofilm dispersion protein BdlA</fullName>
    </submittedName>
</protein>
<keyword evidence="10" id="KW-1185">Reference proteome</keyword>
<feature type="domain" description="HAMP" evidence="8">
    <location>
        <begin position="1602"/>
        <end position="1653"/>
    </location>
</feature>
<evidence type="ECO:0000256" key="2">
    <source>
        <dbReference type="PROSITE-ProRule" id="PRU00284"/>
    </source>
</evidence>
<feature type="domain" description="PAC" evidence="7">
    <location>
        <begin position="211"/>
        <end position="263"/>
    </location>
</feature>
<feature type="domain" description="PAC" evidence="7">
    <location>
        <begin position="1015"/>
        <end position="1067"/>
    </location>
</feature>
<dbReference type="CDD" id="cd00130">
    <property type="entry name" value="PAS"/>
    <property type="match status" value="9"/>
</dbReference>
<evidence type="ECO:0000313" key="9">
    <source>
        <dbReference type="EMBL" id="NQE35446.1"/>
    </source>
</evidence>